<dbReference type="Pfam" id="PF22191">
    <property type="entry name" value="IBR_1"/>
    <property type="match status" value="1"/>
</dbReference>
<dbReference type="Proteomes" id="UP001221142">
    <property type="component" value="Unassembled WGS sequence"/>
</dbReference>
<evidence type="ECO:0000256" key="5">
    <source>
        <dbReference type="ARBA" id="ARBA00022771"/>
    </source>
</evidence>
<dbReference type="AlphaFoldDB" id="A0AAD7FBU5"/>
<keyword evidence="2" id="KW-0808">Transferase</keyword>
<dbReference type="EMBL" id="JARKIF010000034">
    <property type="protein sequence ID" value="KAJ7610849.1"/>
    <property type="molecule type" value="Genomic_DNA"/>
</dbReference>
<dbReference type="SMART" id="SM00184">
    <property type="entry name" value="RING"/>
    <property type="match status" value="1"/>
</dbReference>
<evidence type="ECO:0000256" key="3">
    <source>
        <dbReference type="ARBA" id="ARBA00022723"/>
    </source>
</evidence>
<dbReference type="InterPro" id="IPR002867">
    <property type="entry name" value="IBR_dom"/>
</dbReference>
<evidence type="ECO:0008006" key="13">
    <source>
        <dbReference type="Google" id="ProtNLM"/>
    </source>
</evidence>
<dbReference type="CDD" id="cd20335">
    <property type="entry name" value="BRcat_RBR"/>
    <property type="match status" value="1"/>
</dbReference>
<dbReference type="GO" id="GO:0097039">
    <property type="term" value="P:protein linear polyubiquitination"/>
    <property type="evidence" value="ECO:0007669"/>
    <property type="project" value="TreeGrafter"/>
</dbReference>
<dbReference type="GO" id="GO:0043161">
    <property type="term" value="P:proteasome-mediated ubiquitin-dependent protein catabolic process"/>
    <property type="evidence" value="ECO:0007669"/>
    <property type="project" value="TreeGrafter"/>
</dbReference>
<evidence type="ECO:0000259" key="10">
    <source>
        <dbReference type="PROSITE" id="PS51873"/>
    </source>
</evidence>
<evidence type="ECO:0000256" key="7">
    <source>
        <dbReference type="ARBA" id="ARBA00022833"/>
    </source>
</evidence>
<gene>
    <name evidence="11" type="ORF">FB45DRAFT_993391</name>
</gene>
<evidence type="ECO:0000256" key="2">
    <source>
        <dbReference type="ARBA" id="ARBA00022679"/>
    </source>
</evidence>
<evidence type="ECO:0000313" key="12">
    <source>
        <dbReference type="Proteomes" id="UP001221142"/>
    </source>
</evidence>
<evidence type="ECO:0000256" key="8">
    <source>
        <dbReference type="PROSITE-ProRule" id="PRU00175"/>
    </source>
</evidence>
<evidence type="ECO:0000313" key="11">
    <source>
        <dbReference type="EMBL" id="KAJ7610849.1"/>
    </source>
</evidence>
<evidence type="ECO:0000256" key="4">
    <source>
        <dbReference type="ARBA" id="ARBA00022737"/>
    </source>
</evidence>
<dbReference type="Gene3D" id="3.30.40.10">
    <property type="entry name" value="Zinc/RING finger domain, C3HC4 (zinc finger)"/>
    <property type="match status" value="1"/>
</dbReference>
<dbReference type="Pfam" id="PF13445">
    <property type="entry name" value="zf-RING_UBOX"/>
    <property type="match status" value="1"/>
</dbReference>
<dbReference type="InterPro" id="IPR013083">
    <property type="entry name" value="Znf_RING/FYVE/PHD"/>
</dbReference>
<dbReference type="SMART" id="SM00647">
    <property type="entry name" value="IBR"/>
    <property type="match status" value="1"/>
</dbReference>
<dbReference type="InterPro" id="IPR051628">
    <property type="entry name" value="LUBAC_E3_Ligases"/>
</dbReference>
<comment type="caution">
    <text evidence="11">The sequence shown here is derived from an EMBL/GenBank/DDBJ whole genome shotgun (WGS) entry which is preliminary data.</text>
</comment>
<dbReference type="SUPFAM" id="SSF57850">
    <property type="entry name" value="RING/U-box"/>
    <property type="match status" value="2"/>
</dbReference>
<dbReference type="PANTHER" id="PTHR22770:SF13">
    <property type="entry name" value="RING-TYPE DOMAIN-CONTAINING PROTEIN"/>
    <property type="match status" value="1"/>
</dbReference>
<proteinExistence type="predicted"/>
<feature type="domain" description="RING-type" evidence="10">
    <location>
        <begin position="491"/>
        <end position="675"/>
    </location>
</feature>
<dbReference type="InterPro" id="IPR001841">
    <property type="entry name" value="Znf_RING"/>
</dbReference>
<dbReference type="InterPro" id="IPR027370">
    <property type="entry name" value="Znf-RING_euk"/>
</dbReference>
<dbReference type="PROSITE" id="PS50089">
    <property type="entry name" value="ZF_RING_2"/>
    <property type="match status" value="1"/>
</dbReference>
<dbReference type="CDD" id="cd22585">
    <property type="entry name" value="Rcat_RBR_DEAH12-like"/>
    <property type="match status" value="1"/>
</dbReference>
<reference evidence="11" key="1">
    <citation type="submission" date="2023-03" db="EMBL/GenBank/DDBJ databases">
        <title>Massive genome expansion in bonnet fungi (Mycena s.s.) driven by repeated elements and novel gene families across ecological guilds.</title>
        <authorList>
            <consortium name="Lawrence Berkeley National Laboratory"/>
            <person name="Harder C.B."/>
            <person name="Miyauchi S."/>
            <person name="Viragh M."/>
            <person name="Kuo A."/>
            <person name="Thoen E."/>
            <person name="Andreopoulos B."/>
            <person name="Lu D."/>
            <person name="Skrede I."/>
            <person name="Drula E."/>
            <person name="Henrissat B."/>
            <person name="Morin E."/>
            <person name="Kohler A."/>
            <person name="Barry K."/>
            <person name="LaButti K."/>
            <person name="Morin E."/>
            <person name="Salamov A."/>
            <person name="Lipzen A."/>
            <person name="Mereny Z."/>
            <person name="Hegedus B."/>
            <person name="Baldrian P."/>
            <person name="Stursova M."/>
            <person name="Weitz H."/>
            <person name="Taylor A."/>
            <person name="Grigoriev I.V."/>
            <person name="Nagy L.G."/>
            <person name="Martin F."/>
            <person name="Kauserud H."/>
        </authorList>
    </citation>
    <scope>NUCLEOTIDE SEQUENCE</scope>
    <source>
        <strain evidence="11">9284</strain>
    </source>
</reference>
<dbReference type="InterPro" id="IPR013087">
    <property type="entry name" value="Znf_C2H2_type"/>
</dbReference>
<name>A0AAD7FBU5_9AGAR</name>
<dbReference type="GO" id="GO:0008270">
    <property type="term" value="F:zinc ion binding"/>
    <property type="evidence" value="ECO:0007669"/>
    <property type="project" value="UniProtKB-KW"/>
</dbReference>
<evidence type="ECO:0000256" key="1">
    <source>
        <dbReference type="ARBA" id="ARBA00004906"/>
    </source>
</evidence>
<evidence type="ECO:0000256" key="6">
    <source>
        <dbReference type="ARBA" id="ARBA00022786"/>
    </source>
</evidence>
<dbReference type="GO" id="GO:0004842">
    <property type="term" value="F:ubiquitin-protein transferase activity"/>
    <property type="evidence" value="ECO:0007669"/>
    <property type="project" value="TreeGrafter"/>
</dbReference>
<keyword evidence="3" id="KW-0479">Metal-binding</keyword>
<dbReference type="PROSITE" id="PS51873">
    <property type="entry name" value="TRIAD"/>
    <property type="match status" value="1"/>
</dbReference>
<organism evidence="11 12">
    <name type="scientific">Roridomyces roridus</name>
    <dbReference type="NCBI Taxonomy" id="1738132"/>
    <lineage>
        <taxon>Eukaryota</taxon>
        <taxon>Fungi</taxon>
        <taxon>Dikarya</taxon>
        <taxon>Basidiomycota</taxon>
        <taxon>Agaricomycotina</taxon>
        <taxon>Agaricomycetes</taxon>
        <taxon>Agaricomycetidae</taxon>
        <taxon>Agaricales</taxon>
        <taxon>Marasmiineae</taxon>
        <taxon>Mycenaceae</taxon>
        <taxon>Roridomyces</taxon>
    </lineage>
</organism>
<keyword evidence="12" id="KW-1185">Reference proteome</keyword>
<keyword evidence="5 8" id="KW-0863">Zinc-finger</keyword>
<dbReference type="PANTHER" id="PTHR22770">
    <property type="entry name" value="UBIQUITIN CONJUGATING ENZYME 7 INTERACTING PROTEIN-RELATED"/>
    <property type="match status" value="1"/>
</dbReference>
<evidence type="ECO:0000259" key="9">
    <source>
        <dbReference type="PROSITE" id="PS50089"/>
    </source>
</evidence>
<protein>
    <recommendedName>
        <fullName evidence="13">RING-type domain-containing protein</fullName>
    </recommendedName>
</protein>
<keyword evidence="7" id="KW-0862">Zinc</keyword>
<dbReference type="Gene3D" id="1.20.120.1750">
    <property type="match status" value="1"/>
</dbReference>
<dbReference type="GO" id="GO:0043130">
    <property type="term" value="F:ubiquitin binding"/>
    <property type="evidence" value="ECO:0007669"/>
    <property type="project" value="TreeGrafter"/>
</dbReference>
<dbReference type="InterPro" id="IPR044066">
    <property type="entry name" value="TRIAD_supradom"/>
</dbReference>
<accession>A0AAD7FBU5</accession>
<dbReference type="PROSITE" id="PS00028">
    <property type="entry name" value="ZINC_FINGER_C2H2_1"/>
    <property type="match status" value="1"/>
</dbReference>
<dbReference type="GO" id="GO:0000151">
    <property type="term" value="C:ubiquitin ligase complex"/>
    <property type="evidence" value="ECO:0007669"/>
    <property type="project" value="TreeGrafter"/>
</dbReference>
<feature type="domain" description="RING-type" evidence="9">
    <location>
        <begin position="495"/>
        <end position="536"/>
    </location>
</feature>
<sequence>MSANLKNKNKASVVKTVSCPLNAFSLDSRNDRKIPSTVLQCHYKFVESGSVGNVGTIHPSPREPPLSFTIDDHTKVTLDGGFTIHGVTLSEESLWIILGNIPVTRITARMPVDARVDMEDSTVRIQWEAPSKVAYGGYPNLRRAQEAISATQVPCDDYYVHAAVHVGLPSIGPVTVKFSNMPPGANNETMRRFSLPDDVMFERPNYPKLSSAIDGVKHILKSVADIGKLDVLPPPYSHGLIQVYATFSSPSVARSAAASLHGRKPSCTGKTPVFAHHVQTLIYRLTLEEYDKTASLIEKLRETALCAALYATVVVRLLPAAVAIRLSAQNLKALGWLKAEFEAISRGEILRQDGVAVWDNFFGSRLAAGYLHTLRASQPDVRIHVDSIRRVLRLFSASQRRAHVREALLEKMAELQLQRAHVIRIPGCAISAFLTAHLPELLEKFGADSISLDMWRRTVTLRGGDQLIKAGTEAIHDVQQSALAQIPCRFNIVECPVCFNEVVWPVSLPCGHTWCRACLIQYLLSAVESRYFPLECLGDEAKCTEPIPLSLARRILQPNEFNLVVKAALVAYVHTHVKDLHYCPSPDCSQIYRTGLTGTVVQCPSCLHRICPSCHAEAHDRCPECGIPIERGEGCHHVTCIQCRTHICWVCLKTFPKGEGIYAHMRVEHGGIGLG</sequence>
<keyword evidence="4" id="KW-0677">Repeat</keyword>
<comment type="pathway">
    <text evidence="1">Protein modification; protein ubiquitination.</text>
</comment>
<keyword evidence="6" id="KW-0833">Ubl conjugation pathway</keyword>